<dbReference type="CDD" id="cd06261">
    <property type="entry name" value="TM_PBP2"/>
    <property type="match status" value="1"/>
</dbReference>
<comment type="subcellular location">
    <subcellularLocation>
        <location evidence="1">Cell inner membrane</location>
        <topology evidence="1">Multi-pass membrane protein</topology>
    </subcellularLocation>
    <subcellularLocation>
        <location evidence="8">Cell membrane</location>
        <topology evidence="8">Multi-pass membrane protein</topology>
    </subcellularLocation>
</comment>
<keyword evidence="5 8" id="KW-0812">Transmembrane</keyword>
<dbReference type="InterPro" id="IPR050366">
    <property type="entry name" value="BP-dependent_transpt_permease"/>
</dbReference>
<dbReference type="PANTHER" id="PTHR43386:SF23">
    <property type="entry name" value="ABC TRANSPORTER"/>
    <property type="match status" value="1"/>
</dbReference>
<organism evidence="10 11">
    <name type="scientific">Providencia rettgeri</name>
    <dbReference type="NCBI Taxonomy" id="587"/>
    <lineage>
        <taxon>Bacteria</taxon>
        <taxon>Pseudomonadati</taxon>
        <taxon>Pseudomonadota</taxon>
        <taxon>Gammaproteobacteria</taxon>
        <taxon>Enterobacterales</taxon>
        <taxon>Morganellaceae</taxon>
        <taxon>Providencia</taxon>
    </lineage>
</organism>
<accession>A0AAJ4NH87</accession>
<feature type="transmembrane region" description="Helical" evidence="8">
    <location>
        <begin position="74"/>
        <end position="93"/>
    </location>
</feature>
<feature type="domain" description="ABC transmembrane type-1" evidence="9">
    <location>
        <begin position="68"/>
        <end position="257"/>
    </location>
</feature>
<keyword evidence="3" id="KW-1003">Cell membrane</keyword>
<evidence type="ECO:0000259" key="9">
    <source>
        <dbReference type="PROSITE" id="PS50928"/>
    </source>
</evidence>
<keyword evidence="6 8" id="KW-1133">Transmembrane helix</keyword>
<keyword evidence="4" id="KW-0997">Cell inner membrane</keyword>
<evidence type="ECO:0000256" key="5">
    <source>
        <dbReference type="ARBA" id="ARBA00022692"/>
    </source>
</evidence>
<dbReference type="GO" id="GO:0055085">
    <property type="term" value="P:transmembrane transport"/>
    <property type="evidence" value="ECO:0007669"/>
    <property type="project" value="InterPro"/>
</dbReference>
<evidence type="ECO:0000256" key="7">
    <source>
        <dbReference type="ARBA" id="ARBA00023136"/>
    </source>
</evidence>
<evidence type="ECO:0000256" key="2">
    <source>
        <dbReference type="ARBA" id="ARBA00022448"/>
    </source>
</evidence>
<sequence length="285" mass="31662">MTYNPNRALLKLSFSLLLLVIVSIYAFGLSLNDIEMNLLDRRLPPSWAHLFGTDNLGRDLFARTFQGVATSLQIGLMAAVTSGFIALVMAGLSSISKVMDYVVRGVIDAMLALPHLLLLVLICFTLGGGKMGVIWAVALTHWPKLALILRSELQRVSQSDYIMLSQRIGNSAFYRWRYHYLPMILPQWMVGTLLMFPHAVLHSAALSFLGFGLSPHEPSLGILLSDALRYLSTGAWWLVVFPGVALVGLVLLFDQFAKALQQLWLKGAVCWVLIISPWMSRNFVG</sequence>
<feature type="transmembrane region" description="Helical" evidence="8">
    <location>
        <begin position="12"/>
        <end position="31"/>
    </location>
</feature>
<dbReference type="InterPro" id="IPR000515">
    <property type="entry name" value="MetI-like"/>
</dbReference>
<dbReference type="PANTHER" id="PTHR43386">
    <property type="entry name" value="OLIGOPEPTIDE TRANSPORT SYSTEM PERMEASE PROTEIN APPC"/>
    <property type="match status" value="1"/>
</dbReference>
<dbReference type="InterPro" id="IPR035906">
    <property type="entry name" value="MetI-like_sf"/>
</dbReference>
<evidence type="ECO:0000256" key="4">
    <source>
        <dbReference type="ARBA" id="ARBA00022519"/>
    </source>
</evidence>
<dbReference type="Proteomes" id="UP000682358">
    <property type="component" value="Chromosome"/>
</dbReference>
<dbReference type="AlphaFoldDB" id="A0AAJ4NH87"/>
<feature type="transmembrane region" description="Helical" evidence="8">
    <location>
        <begin position="234"/>
        <end position="251"/>
    </location>
</feature>
<evidence type="ECO:0000256" key="1">
    <source>
        <dbReference type="ARBA" id="ARBA00004429"/>
    </source>
</evidence>
<evidence type="ECO:0000313" key="11">
    <source>
        <dbReference type="Proteomes" id="UP000682358"/>
    </source>
</evidence>
<gene>
    <name evidence="10" type="ORF">KOF27_15325</name>
</gene>
<protein>
    <submittedName>
        <fullName evidence="10">ABC transporter permease</fullName>
    </submittedName>
</protein>
<comment type="similarity">
    <text evidence="8">Belongs to the binding-protein-dependent transport system permease family.</text>
</comment>
<dbReference type="GO" id="GO:0005886">
    <property type="term" value="C:plasma membrane"/>
    <property type="evidence" value="ECO:0007669"/>
    <property type="project" value="UniProtKB-SubCell"/>
</dbReference>
<dbReference type="Gene3D" id="1.10.3720.10">
    <property type="entry name" value="MetI-like"/>
    <property type="match status" value="1"/>
</dbReference>
<evidence type="ECO:0000256" key="3">
    <source>
        <dbReference type="ARBA" id="ARBA00022475"/>
    </source>
</evidence>
<evidence type="ECO:0000313" key="10">
    <source>
        <dbReference type="EMBL" id="QWQ19963.2"/>
    </source>
</evidence>
<name>A0AAJ4NH87_PRORE</name>
<evidence type="ECO:0000256" key="8">
    <source>
        <dbReference type="RuleBase" id="RU363032"/>
    </source>
</evidence>
<feature type="transmembrane region" description="Helical" evidence="8">
    <location>
        <begin position="193"/>
        <end position="214"/>
    </location>
</feature>
<dbReference type="PROSITE" id="PS50928">
    <property type="entry name" value="ABC_TM1"/>
    <property type="match status" value="1"/>
</dbReference>
<reference evidence="10" key="1">
    <citation type="submission" date="2021-06" db="EMBL/GenBank/DDBJ databases">
        <title>Emergence of genetically related NDM-1-producing Providencia rettgeri strains in Argentina.</title>
        <authorList>
            <person name="Pasteran F."/>
            <person name="Meo A."/>
            <person name="Gomez S."/>
            <person name="Derdoy L."/>
            <person name="Albronoz E."/>
            <person name="Faccone D."/>
            <person name="Guerriero L."/>
            <person name="Archuby D."/>
            <person name="Tarzia A."/>
            <person name="Lopez M."/>
            <person name="Corso A."/>
        </authorList>
    </citation>
    <scope>NUCLEOTIDE SEQUENCE</scope>
    <source>
        <strain evidence="10">PreM15628</strain>
    </source>
</reference>
<dbReference type="Pfam" id="PF00528">
    <property type="entry name" value="BPD_transp_1"/>
    <property type="match status" value="1"/>
</dbReference>
<dbReference type="EMBL" id="CP076405">
    <property type="protein sequence ID" value="QWQ19963.2"/>
    <property type="molecule type" value="Genomic_DNA"/>
</dbReference>
<proteinExistence type="inferred from homology"/>
<keyword evidence="2 8" id="KW-0813">Transport</keyword>
<evidence type="ECO:0000256" key="6">
    <source>
        <dbReference type="ARBA" id="ARBA00022989"/>
    </source>
</evidence>
<dbReference type="SUPFAM" id="SSF161098">
    <property type="entry name" value="MetI-like"/>
    <property type="match status" value="1"/>
</dbReference>
<feature type="transmembrane region" description="Helical" evidence="8">
    <location>
        <begin position="263"/>
        <end position="280"/>
    </location>
</feature>
<keyword evidence="7 8" id="KW-0472">Membrane</keyword>